<keyword evidence="2" id="KW-1185">Reference proteome</keyword>
<dbReference type="PANTHER" id="PTHR38886">
    <property type="entry name" value="SESA DOMAIN-CONTAINING PROTEIN"/>
    <property type="match status" value="1"/>
</dbReference>
<name>A0A8H6C896_9LECA</name>
<comment type="caution">
    <text evidence="1">The sequence shown here is derived from an EMBL/GenBank/DDBJ whole genome shotgun (WGS) entry which is preliminary data.</text>
</comment>
<evidence type="ECO:0000313" key="2">
    <source>
        <dbReference type="Proteomes" id="UP000593566"/>
    </source>
</evidence>
<proteinExistence type="predicted"/>
<evidence type="ECO:0000313" key="1">
    <source>
        <dbReference type="EMBL" id="KAF6218441.1"/>
    </source>
</evidence>
<sequence length="572" mass="64916">MIPLGWSIGDLLSAIGVLKSVIEALDESAGAKADYQELMKEIYGLERVLITIKELGLDDSPLHPEHGVLRQAIDECQSCIDKFLKPLETYRSLSSGGSSSLKDQFRKVKWALGHENDVRKFREAFGKRIASLNLLIGTINLSQFISSNRKAEEKVEQQAILATDLQIRIESNQWTLSLYPIETRKHFLEMAANLIICDFVDEGLLDAEVFKRMKNYALTSKSRIHAERCVFLLGCDPSRAGWDVFTLIRLGAYLTDQQQFDKAQSLLEAGRRRLDELPCSETEVEILKAVNLRIVLSQRYRDFANAHRCLEPAEQQLRSLQSAKAALKSCATPRTPQWTFYDLCVVSAIVEIYAREQKVIEATELLDQAVGEHSAPGFGAASMLNILYLKSRFLFHTRDYRGSVQTVEEVIEGINSLLRSETLVEDSFFHNEKSLKSLRAHAHFLVGEAHDVAGNEEESDVHLSRALVAFENLDFHRETLLNCADSFNESQRTRLPHLWDSVLRSPHVLRPSTLRGLNIDPGSLIRNDERDEWSTALNAVRTVVRYRPGTLRYTRLLEELAEKQVKLVNENH</sequence>
<dbReference type="RefSeq" id="XP_037147876.1">
    <property type="nucleotide sequence ID" value="XM_037296695.1"/>
</dbReference>
<dbReference type="GeneID" id="59334195"/>
<organism evidence="1 2">
    <name type="scientific">Letharia lupina</name>
    <dbReference type="NCBI Taxonomy" id="560253"/>
    <lineage>
        <taxon>Eukaryota</taxon>
        <taxon>Fungi</taxon>
        <taxon>Dikarya</taxon>
        <taxon>Ascomycota</taxon>
        <taxon>Pezizomycotina</taxon>
        <taxon>Lecanoromycetes</taxon>
        <taxon>OSLEUM clade</taxon>
        <taxon>Lecanoromycetidae</taxon>
        <taxon>Lecanorales</taxon>
        <taxon>Lecanorineae</taxon>
        <taxon>Parmeliaceae</taxon>
        <taxon>Letharia</taxon>
    </lineage>
</organism>
<dbReference type="EMBL" id="JACCJB010000022">
    <property type="protein sequence ID" value="KAF6218441.1"/>
    <property type="molecule type" value="Genomic_DNA"/>
</dbReference>
<dbReference type="Proteomes" id="UP000593566">
    <property type="component" value="Unassembled WGS sequence"/>
</dbReference>
<evidence type="ECO:0008006" key="3">
    <source>
        <dbReference type="Google" id="ProtNLM"/>
    </source>
</evidence>
<accession>A0A8H6C896</accession>
<gene>
    <name evidence="1" type="ORF">HO133_005790</name>
</gene>
<dbReference type="PANTHER" id="PTHR38886:SF1">
    <property type="entry name" value="NACHT-NTPASE AND P-LOOP NTPASES N-TERMINAL DOMAIN-CONTAINING PROTEIN"/>
    <property type="match status" value="1"/>
</dbReference>
<dbReference type="InterPro" id="IPR011990">
    <property type="entry name" value="TPR-like_helical_dom_sf"/>
</dbReference>
<dbReference type="AlphaFoldDB" id="A0A8H6C896"/>
<protein>
    <recommendedName>
        <fullName evidence="3">Fungal N-terminal domain-containing protein</fullName>
    </recommendedName>
</protein>
<reference evidence="1 2" key="1">
    <citation type="journal article" date="2020" name="Genomics">
        <title>Complete, high-quality genomes from long-read metagenomic sequencing of two wolf lichen thalli reveals enigmatic genome architecture.</title>
        <authorList>
            <person name="McKenzie S.K."/>
            <person name="Walston R.F."/>
            <person name="Allen J.L."/>
        </authorList>
    </citation>
    <scope>NUCLEOTIDE SEQUENCE [LARGE SCALE GENOMIC DNA]</scope>
    <source>
        <strain evidence="1">WasteWater1</strain>
    </source>
</reference>
<dbReference type="Gene3D" id="1.25.40.10">
    <property type="entry name" value="Tetratricopeptide repeat domain"/>
    <property type="match status" value="1"/>
</dbReference>